<accession>A0A437C9B4</accession>
<evidence type="ECO:0000256" key="1">
    <source>
        <dbReference type="SAM" id="Coils"/>
    </source>
</evidence>
<dbReference type="Gene3D" id="1.20.1170.10">
    <property type="match status" value="1"/>
</dbReference>
<evidence type="ECO:0000313" key="3">
    <source>
        <dbReference type="Proteomes" id="UP000283210"/>
    </source>
</evidence>
<feature type="coiled-coil region" evidence="1">
    <location>
        <begin position="301"/>
        <end position="328"/>
    </location>
</feature>
<dbReference type="SUPFAM" id="SSF58100">
    <property type="entry name" value="Bacterial hemolysins"/>
    <property type="match status" value="1"/>
</dbReference>
<proteinExistence type="predicted"/>
<evidence type="ECO:0000313" key="2">
    <source>
        <dbReference type="EMBL" id="RVE59352.1"/>
    </source>
</evidence>
<reference evidence="2 3" key="2">
    <citation type="submission" date="2019-01" db="EMBL/GenBank/DDBJ databases">
        <title>A chromosome length genome reference of the Java medaka (oryzias javanicus).</title>
        <authorList>
            <person name="Herpin A."/>
            <person name="Takehana Y."/>
            <person name="Naruse K."/>
            <person name="Ansai S."/>
            <person name="Kawaguchi M."/>
        </authorList>
    </citation>
    <scope>NUCLEOTIDE SEQUENCE [LARGE SCALE GENOMIC DNA]</scope>
    <source>
        <strain evidence="2">RS831</strain>
        <tissue evidence="2">Whole body</tissue>
    </source>
</reference>
<keyword evidence="3" id="KW-1185">Reference proteome</keyword>
<organism evidence="2 3">
    <name type="scientific">Oryzias javanicus</name>
    <name type="common">Javanese ricefish</name>
    <name type="synonym">Aplocheilus javanicus</name>
    <dbReference type="NCBI Taxonomy" id="123683"/>
    <lineage>
        <taxon>Eukaryota</taxon>
        <taxon>Metazoa</taxon>
        <taxon>Chordata</taxon>
        <taxon>Craniata</taxon>
        <taxon>Vertebrata</taxon>
        <taxon>Euteleostomi</taxon>
        <taxon>Actinopterygii</taxon>
        <taxon>Neopterygii</taxon>
        <taxon>Teleostei</taxon>
        <taxon>Neoteleostei</taxon>
        <taxon>Acanthomorphata</taxon>
        <taxon>Ovalentaria</taxon>
        <taxon>Atherinomorphae</taxon>
        <taxon>Beloniformes</taxon>
        <taxon>Adrianichthyidae</taxon>
        <taxon>Oryziinae</taxon>
        <taxon>Oryzias</taxon>
    </lineage>
</organism>
<gene>
    <name evidence="2" type="ORF">OJAV_G00187470</name>
</gene>
<sequence length="330" mass="37403">MQQSNPCRILQAVLEPLENGLLSFNRLSEMLLSMNADIIYRRCQTFDDFRQEVQKMEKHLNESEQRAGEELEQLDEKTETLTVDKFNLERKRKQQEAELARLKTCVDSHKSTLKHCTEARDAEKRNLESAKKTLKEMEDRVDHAETVGNVGLALFAVPIFGWIAGGIMVGVGSANANSARDDVIKAQEEVEKCNSQIQVYTKKVSHYNGLIAKAEEEIKNVNSRICATKAELEALAVKRKTVADLQSQTRSVVHNLGLLSGEGSAVELQTRHQILVQTIMRVMDELTPVLTQIIVDDLLPTEGLKRIMEEMKTNNRKLKESLSEESNDYY</sequence>
<dbReference type="EMBL" id="CM012455">
    <property type="protein sequence ID" value="RVE59352.1"/>
    <property type="molecule type" value="Genomic_DNA"/>
</dbReference>
<feature type="coiled-coil region" evidence="1">
    <location>
        <begin position="46"/>
        <end position="147"/>
    </location>
</feature>
<name>A0A437C9B4_ORYJA</name>
<keyword evidence="1" id="KW-0175">Coiled coil</keyword>
<feature type="coiled-coil region" evidence="1">
    <location>
        <begin position="176"/>
        <end position="224"/>
    </location>
</feature>
<dbReference type="AlphaFoldDB" id="A0A437C9B4"/>
<dbReference type="Proteomes" id="UP000283210">
    <property type="component" value="Chromosome 19"/>
</dbReference>
<reference evidence="2 3" key="1">
    <citation type="submission" date="2018-11" db="EMBL/GenBank/DDBJ databases">
        <authorList>
            <person name="Lopez-Roques C."/>
            <person name="Donnadieu C."/>
            <person name="Bouchez O."/>
            <person name="Klopp C."/>
            <person name="Cabau C."/>
            <person name="Zahm M."/>
        </authorList>
    </citation>
    <scope>NUCLEOTIDE SEQUENCE [LARGE SCALE GENOMIC DNA]</scope>
    <source>
        <strain evidence="2">RS831</strain>
        <tissue evidence="2">Whole body</tissue>
    </source>
</reference>
<dbReference type="OrthoDB" id="10260387at2759"/>
<protein>
    <submittedName>
        <fullName evidence="2">Uncharacterized protein</fullName>
    </submittedName>
</protein>